<sequence>MPLTPARAGPGIRWGMNAMDAVRFVDTPARSGGTGGTGGPYRAVTPPAAPAPTRRPSPLARWRPRGVPLTVRVQVVVAALLLTPALALGSGPKVSPARAGAAAFPAPAQPRPVQATSVTPGRTLLLDFYAVRLDGLWALFSPDVRAQWGTLEAFRAFRRDGLAQYGPERQVLQERTFTRGRESVYVRSATFEKAPALVWAVVIGFTGPQVTTFGITLQEDRSDDQVAWQRPPFP</sequence>
<evidence type="ECO:0008006" key="4">
    <source>
        <dbReference type="Google" id="ProtNLM"/>
    </source>
</evidence>
<name>A0ABN1C2Z8_9DEIO</name>
<protein>
    <recommendedName>
        <fullName evidence="4">DUF3887 domain-containing protein</fullName>
    </recommendedName>
</protein>
<dbReference type="Proteomes" id="UP001500191">
    <property type="component" value="Unassembled WGS sequence"/>
</dbReference>
<organism evidence="2 3">
    <name type="scientific">Deinococcus depolymerans</name>
    <dbReference type="NCBI Taxonomy" id="392408"/>
    <lineage>
        <taxon>Bacteria</taxon>
        <taxon>Thermotogati</taxon>
        <taxon>Deinococcota</taxon>
        <taxon>Deinococci</taxon>
        <taxon>Deinococcales</taxon>
        <taxon>Deinococcaceae</taxon>
        <taxon>Deinococcus</taxon>
    </lineage>
</organism>
<dbReference type="EMBL" id="BAAADB010000014">
    <property type="protein sequence ID" value="GAA0510781.1"/>
    <property type="molecule type" value="Genomic_DNA"/>
</dbReference>
<accession>A0ABN1C2Z8</accession>
<reference evidence="2 3" key="1">
    <citation type="journal article" date="2019" name="Int. J. Syst. Evol. Microbiol.">
        <title>The Global Catalogue of Microorganisms (GCM) 10K type strain sequencing project: providing services to taxonomists for standard genome sequencing and annotation.</title>
        <authorList>
            <consortium name="The Broad Institute Genomics Platform"/>
            <consortium name="The Broad Institute Genome Sequencing Center for Infectious Disease"/>
            <person name="Wu L."/>
            <person name="Ma J."/>
        </authorList>
    </citation>
    <scope>NUCLEOTIDE SEQUENCE [LARGE SCALE GENOMIC DNA]</scope>
    <source>
        <strain evidence="2 3">JCM 14368</strain>
    </source>
</reference>
<evidence type="ECO:0000313" key="3">
    <source>
        <dbReference type="Proteomes" id="UP001500191"/>
    </source>
</evidence>
<feature type="region of interest" description="Disordered" evidence="1">
    <location>
        <begin position="27"/>
        <end position="61"/>
    </location>
</feature>
<proteinExistence type="predicted"/>
<gene>
    <name evidence="2" type="ORF">GCM10008937_18320</name>
</gene>
<keyword evidence="3" id="KW-1185">Reference proteome</keyword>
<evidence type="ECO:0000256" key="1">
    <source>
        <dbReference type="SAM" id="MobiDB-lite"/>
    </source>
</evidence>
<comment type="caution">
    <text evidence="2">The sequence shown here is derived from an EMBL/GenBank/DDBJ whole genome shotgun (WGS) entry which is preliminary data.</text>
</comment>
<evidence type="ECO:0000313" key="2">
    <source>
        <dbReference type="EMBL" id="GAA0510781.1"/>
    </source>
</evidence>